<proteinExistence type="inferred from homology"/>
<keyword evidence="8" id="KW-0479">Metal-binding</keyword>
<evidence type="ECO:0000313" key="13">
    <source>
        <dbReference type="EMBL" id="MBB3064787.1"/>
    </source>
</evidence>
<dbReference type="CDD" id="cd00739">
    <property type="entry name" value="DHPS"/>
    <property type="match status" value="1"/>
</dbReference>
<evidence type="ECO:0000256" key="2">
    <source>
        <dbReference type="ARBA" id="ARBA00001946"/>
    </source>
</evidence>
<comment type="cofactor">
    <cofactor evidence="2">
        <name>Mg(2+)</name>
        <dbReference type="ChEBI" id="CHEBI:18420"/>
    </cofactor>
</comment>
<evidence type="ECO:0000256" key="9">
    <source>
        <dbReference type="ARBA" id="ARBA00022842"/>
    </source>
</evidence>
<dbReference type="InterPro" id="IPR045031">
    <property type="entry name" value="DHP_synth-like"/>
</dbReference>
<dbReference type="SUPFAM" id="SSF51717">
    <property type="entry name" value="Dihydropteroate synthetase-like"/>
    <property type="match status" value="1"/>
</dbReference>
<name>A0A839SPG2_9PROT</name>
<dbReference type="Pfam" id="PF00809">
    <property type="entry name" value="Pterin_bind"/>
    <property type="match status" value="1"/>
</dbReference>
<comment type="similarity">
    <text evidence="4">Belongs to the DHPS family.</text>
</comment>
<protein>
    <recommendedName>
        <fullName evidence="6">Dihydropteroate synthase</fullName>
        <ecNumber evidence="5">2.5.1.15</ecNumber>
    </recommendedName>
    <alternativeName>
        <fullName evidence="11">Dihydropteroate pyrophosphorylase</fullName>
    </alternativeName>
</protein>
<sequence length="366" mass="38367">MTERSGGATLARTVLLLPLGLARGDHQRAGALPLVGGPMAFTHCEVTVRQGKAEIARAILPTDELLAWATLQCPLEKDTIAALLRNLTQPRAAFADLDLGRPKIMGIINVTPDSFSDGGDRYDGGVAIEAGLAMLEAGADILDIGGESTRPGAAPVSVEEELRRVLPVVRGLAERGAAVSIDTRRAMVMREAAAAGASIINDVTALSYDPDSLSVAAELALPVILMHIQGKPETMQKDPRYDDVTAEVFDYLCQRVAACEAAGISKDKIAVDPGIGFGKTVGHNLTLLDRLAAFHGTGCAVLLGASRKRFIGGLSRDEAPKDRLAGSLACALAGVERAVQMVRVHDVAQTRQALTLQQAIASAPSS</sequence>
<comment type="pathway">
    <text evidence="3">Cofactor biosynthesis; tetrahydrofolate biosynthesis; 7,8-dihydrofolate from 2-amino-4-hydroxy-6-hydroxymethyl-7,8-dihydropteridine diphosphate and 4-aminobenzoate: step 1/2.</text>
</comment>
<dbReference type="PANTHER" id="PTHR20941">
    <property type="entry name" value="FOLATE SYNTHESIS PROTEINS"/>
    <property type="match status" value="1"/>
</dbReference>
<evidence type="ECO:0000256" key="11">
    <source>
        <dbReference type="ARBA" id="ARBA00030193"/>
    </source>
</evidence>
<dbReference type="GO" id="GO:0005829">
    <property type="term" value="C:cytosol"/>
    <property type="evidence" value="ECO:0007669"/>
    <property type="project" value="TreeGrafter"/>
</dbReference>
<keyword evidence="10" id="KW-0289">Folate biosynthesis</keyword>
<dbReference type="PROSITE" id="PS50972">
    <property type="entry name" value="PTERIN_BINDING"/>
    <property type="match status" value="1"/>
</dbReference>
<evidence type="ECO:0000256" key="5">
    <source>
        <dbReference type="ARBA" id="ARBA00012458"/>
    </source>
</evidence>
<keyword evidence="7 13" id="KW-0808">Transferase</keyword>
<dbReference type="PROSITE" id="PS00792">
    <property type="entry name" value="DHPS_1"/>
    <property type="match status" value="1"/>
</dbReference>
<organism evidence="13 14">
    <name type="scientific">Limibacillus halophilus</name>
    <dbReference type="NCBI Taxonomy" id="1579333"/>
    <lineage>
        <taxon>Bacteria</taxon>
        <taxon>Pseudomonadati</taxon>
        <taxon>Pseudomonadota</taxon>
        <taxon>Alphaproteobacteria</taxon>
        <taxon>Rhodospirillales</taxon>
        <taxon>Rhodovibrionaceae</taxon>
        <taxon>Limibacillus</taxon>
    </lineage>
</organism>
<dbReference type="FunFam" id="3.20.20.20:FF:000006">
    <property type="entry name" value="Dihydropteroate synthase"/>
    <property type="match status" value="1"/>
</dbReference>
<dbReference type="NCBIfam" id="TIGR01496">
    <property type="entry name" value="DHPS"/>
    <property type="match status" value="1"/>
</dbReference>
<dbReference type="EC" id="2.5.1.15" evidence="5"/>
<evidence type="ECO:0000259" key="12">
    <source>
        <dbReference type="PROSITE" id="PS50972"/>
    </source>
</evidence>
<dbReference type="GO" id="GO:0004156">
    <property type="term" value="F:dihydropteroate synthase activity"/>
    <property type="evidence" value="ECO:0007669"/>
    <property type="project" value="UniProtKB-EC"/>
</dbReference>
<comment type="caution">
    <text evidence="13">The sequence shown here is derived from an EMBL/GenBank/DDBJ whole genome shotgun (WGS) entry which is preliminary data.</text>
</comment>
<evidence type="ECO:0000256" key="10">
    <source>
        <dbReference type="ARBA" id="ARBA00022909"/>
    </source>
</evidence>
<evidence type="ECO:0000256" key="3">
    <source>
        <dbReference type="ARBA" id="ARBA00004763"/>
    </source>
</evidence>
<dbReference type="PANTHER" id="PTHR20941:SF1">
    <property type="entry name" value="FOLIC ACID SYNTHESIS PROTEIN FOL1"/>
    <property type="match status" value="1"/>
</dbReference>
<dbReference type="EMBL" id="JACHXA010000002">
    <property type="protein sequence ID" value="MBB3064787.1"/>
    <property type="molecule type" value="Genomic_DNA"/>
</dbReference>
<evidence type="ECO:0000256" key="8">
    <source>
        <dbReference type="ARBA" id="ARBA00022723"/>
    </source>
</evidence>
<gene>
    <name evidence="13" type="ORF">FHR98_001059</name>
</gene>
<dbReference type="PROSITE" id="PS00793">
    <property type="entry name" value="DHPS_2"/>
    <property type="match status" value="1"/>
</dbReference>
<evidence type="ECO:0000313" key="14">
    <source>
        <dbReference type="Proteomes" id="UP000581135"/>
    </source>
</evidence>
<accession>A0A839SPG2</accession>
<evidence type="ECO:0000256" key="6">
    <source>
        <dbReference type="ARBA" id="ARBA00016919"/>
    </source>
</evidence>
<dbReference type="GO" id="GO:0046654">
    <property type="term" value="P:tetrahydrofolate biosynthetic process"/>
    <property type="evidence" value="ECO:0007669"/>
    <property type="project" value="TreeGrafter"/>
</dbReference>
<dbReference type="Proteomes" id="UP000581135">
    <property type="component" value="Unassembled WGS sequence"/>
</dbReference>
<dbReference type="InterPro" id="IPR006390">
    <property type="entry name" value="DHP_synth_dom"/>
</dbReference>
<dbReference type="RefSeq" id="WP_183415582.1">
    <property type="nucleotide sequence ID" value="NZ_JACHXA010000002.1"/>
</dbReference>
<dbReference type="GO" id="GO:0046872">
    <property type="term" value="F:metal ion binding"/>
    <property type="evidence" value="ECO:0007669"/>
    <property type="project" value="UniProtKB-KW"/>
</dbReference>
<dbReference type="InterPro" id="IPR000489">
    <property type="entry name" value="Pterin-binding_dom"/>
</dbReference>
<evidence type="ECO:0000256" key="1">
    <source>
        <dbReference type="ARBA" id="ARBA00000012"/>
    </source>
</evidence>
<dbReference type="GO" id="GO:0046656">
    <property type="term" value="P:folic acid biosynthetic process"/>
    <property type="evidence" value="ECO:0007669"/>
    <property type="project" value="UniProtKB-KW"/>
</dbReference>
<keyword evidence="14" id="KW-1185">Reference proteome</keyword>
<comment type="catalytic activity">
    <reaction evidence="1">
        <text>(7,8-dihydropterin-6-yl)methyl diphosphate + 4-aminobenzoate = 7,8-dihydropteroate + diphosphate</text>
        <dbReference type="Rhea" id="RHEA:19949"/>
        <dbReference type="ChEBI" id="CHEBI:17836"/>
        <dbReference type="ChEBI" id="CHEBI:17839"/>
        <dbReference type="ChEBI" id="CHEBI:33019"/>
        <dbReference type="ChEBI" id="CHEBI:72950"/>
        <dbReference type="EC" id="2.5.1.15"/>
    </reaction>
</comment>
<dbReference type="AlphaFoldDB" id="A0A839SPG2"/>
<dbReference type="Gene3D" id="3.20.20.20">
    <property type="entry name" value="Dihydropteroate synthase-like"/>
    <property type="match status" value="1"/>
</dbReference>
<evidence type="ECO:0000256" key="4">
    <source>
        <dbReference type="ARBA" id="ARBA00009503"/>
    </source>
</evidence>
<evidence type="ECO:0000256" key="7">
    <source>
        <dbReference type="ARBA" id="ARBA00022679"/>
    </source>
</evidence>
<keyword evidence="9" id="KW-0460">Magnesium</keyword>
<dbReference type="InterPro" id="IPR011005">
    <property type="entry name" value="Dihydropteroate_synth-like_sf"/>
</dbReference>
<feature type="domain" description="Pterin-binding" evidence="12">
    <location>
        <begin position="102"/>
        <end position="355"/>
    </location>
</feature>
<reference evidence="13 14" key="1">
    <citation type="submission" date="2020-08" db="EMBL/GenBank/DDBJ databases">
        <title>Genomic Encyclopedia of Type Strains, Phase III (KMG-III): the genomes of soil and plant-associated and newly described type strains.</title>
        <authorList>
            <person name="Whitman W."/>
        </authorList>
    </citation>
    <scope>NUCLEOTIDE SEQUENCE [LARGE SCALE GENOMIC DNA]</scope>
    <source>
        <strain evidence="13 14">CECT 8803</strain>
    </source>
</reference>